<dbReference type="SUPFAM" id="SSF52540">
    <property type="entry name" value="P-loop containing nucleoside triphosphate hydrolases"/>
    <property type="match status" value="1"/>
</dbReference>
<dbReference type="InterPro" id="IPR039471">
    <property type="entry name" value="CXorf65-like"/>
</dbReference>
<feature type="region of interest" description="Disordered" evidence="1">
    <location>
        <begin position="959"/>
        <end position="980"/>
    </location>
</feature>
<dbReference type="Pfam" id="PF00931">
    <property type="entry name" value="NB-ARC"/>
    <property type="match status" value="1"/>
</dbReference>
<dbReference type="Proteomes" id="UP000242188">
    <property type="component" value="Unassembled WGS sequence"/>
</dbReference>
<evidence type="ECO:0000256" key="1">
    <source>
        <dbReference type="SAM" id="MobiDB-lite"/>
    </source>
</evidence>
<feature type="region of interest" description="Disordered" evidence="1">
    <location>
        <begin position="993"/>
        <end position="1044"/>
    </location>
</feature>
<feature type="domain" description="NB-ARC" evidence="2">
    <location>
        <begin position="18"/>
        <end position="167"/>
    </location>
</feature>
<evidence type="ECO:0000259" key="2">
    <source>
        <dbReference type="Pfam" id="PF00931"/>
    </source>
</evidence>
<dbReference type="InterPro" id="IPR027417">
    <property type="entry name" value="P-loop_NTPase"/>
</dbReference>
<sequence>MSADLTILCGIQYLLIRGHHCVSIWGSGGIGKTTLGNEICRRLWAYSKHWQVIKVDLREKDSLGDLFKDIILELQQKDDGMDSSEDLHNSLQDTMDIKLQATILDQLGRINRRTIVMLDNVDDIINKNEKEFLLFVQKLLKELQKKCKVRVIITSRVNLQCDTSGPTISDLRELMRPVKVQQLETHHAKELIRKCTPKGLVSDDECDSLVILTDGNPLALRTICSILKNCFRQVKPTEVIAHLRSDAEKLSMVGMEKCLRESFDRLEESMKNILMQLTLFKTSSFDLQAANAVIKGNNAPKSQDQMTKMEDNAPKSQDLMTKMNVFRLKSCHLIEVQDLTIQTEGDVVQNRKPRPPELGDSNRSVLYSLHPLVFEFLSKQKSQFSDVMRSARIRFFEYMVRIITIIGKEQENSFYNAESHLREYNVHINSFFEVISEIRRDSDIKAGTFNLDTLNRISEIGRRTLSQKGQLAWLRWVTERAERNNDIEMWFDFHGYYIQLLIEMDDTTGIPAIISKTEKKLADVMSRPRRSHQASMKKALGNYYYRKALYFKKVEIRQKVWDNLEKAREYLEDCGSLEPRHTMILANVYNDFGCYYYQHDNEKCRLFHEKAIEKASHRRPPGVGDDHPDVDLFRNNRAVCLLKDVIDRTLDQSSCDRYINEALEHFSNTIATGRMRGTDNTESHASALRNRSVLYLQLKKYEEARSDAKRCLEVQKKIVCEPHVDLTLSYNNVARILYNWGDQMMRDHDTDQGMRLLKESVNYYNQTMLKIKNGGMATSHAEYADIKKFHVKAVDRTDKDRKQLLQQEYLQLECQMSSADYSDDGISLNSDEEISSGDALSTDPQTSSSEDEQTDTFQDAQTETLKEIPVDAQKTVDNTPNFTAPAPKAKGRYVHQDSGYGSSVSSIRSSTSRHLSRQESFEILDRPRMTSNTSGSSEDVFSKPSSDASYIEMKVDLSEDLTRPRMPSHSSGSLVSRRKRLSRDVSLEELMEEILPKKKKRHPKVEGRSHSQQEVENKGDNRKKRLSRGYSDSATPQTTEGSDWIVPVEQGQVITDGKLLVVNPDCNAVILQDYVRRTCAIEPSVTVDFSDEYANLTELFNKPPLENMFDYFMPRSTVVLVQVDRKTDGSIKKVTPLLTDWEKKYPLMERKLRQRDKKTKQVFAAADKDGKERGRSSKLSMKSDSPTSQVPSKTNLKNGKNSAKGDNRSTSTTPNADAPPPKNAPPPKKNSSKGKKKQAK</sequence>
<evidence type="ECO:0000313" key="4">
    <source>
        <dbReference type="Proteomes" id="UP000242188"/>
    </source>
</evidence>
<dbReference type="Gene3D" id="1.25.40.10">
    <property type="entry name" value="Tetratricopeptide repeat domain"/>
    <property type="match status" value="1"/>
</dbReference>
<proteinExistence type="predicted"/>
<protein>
    <recommendedName>
        <fullName evidence="2">NB-ARC domain-containing protein</fullName>
    </recommendedName>
</protein>
<dbReference type="PRINTS" id="PR00364">
    <property type="entry name" value="DISEASERSIST"/>
</dbReference>
<dbReference type="PANTHER" id="PTHR33887">
    <property type="entry name" value="PB1 DOMAIN-CONTAINING PROTEIN"/>
    <property type="match status" value="1"/>
</dbReference>
<name>A0A210QFG1_MIZYE</name>
<dbReference type="SUPFAM" id="SSF48452">
    <property type="entry name" value="TPR-like"/>
    <property type="match status" value="1"/>
</dbReference>
<feature type="compositionally biased region" description="Polar residues" evidence="1">
    <location>
        <begin position="1177"/>
        <end position="1201"/>
    </location>
</feature>
<organism evidence="3 4">
    <name type="scientific">Mizuhopecten yessoensis</name>
    <name type="common">Japanese scallop</name>
    <name type="synonym">Patinopecten yessoensis</name>
    <dbReference type="NCBI Taxonomy" id="6573"/>
    <lineage>
        <taxon>Eukaryota</taxon>
        <taxon>Metazoa</taxon>
        <taxon>Spiralia</taxon>
        <taxon>Lophotrochozoa</taxon>
        <taxon>Mollusca</taxon>
        <taxon>Bivalvia</taxon>
        <taxon>Autobranchia</taxon>
        <taxon>Pteriomorphia</taxon>
        <taxon>Pectinida</taxon>
        <taxon>Pectinoidea</taxon>
        <taxon>Pectinidae</taxon>
        <taxon>Mizuhopecten</taxon>
    </lineage>
</organism>
<feature type="region of interest" description="Disordered" evidence="1">
    <location>
        <begin position="821"/>
        <end position="946"/>
    </location>
</feature>
<feature type="compositionally biased region" description="Pro residues" evidence="1">
    <location>
        <begin position="1217"/>
        <end position="1228"/>
    </location>
</feature>
<feature type="compositionally biased region" description="Polar residues" evidence="1">
    <location>
        <begin position="1030"/>
        <end position="1041"/>
    </location>
</feature>
<feature type="region of interest" description="Disordered" evidence="1">
    <location>
        <begin position="1152"/>
        <end position="1240"/>
    </location>
</feature>
<feature type="compositionally biased region" description="Basic and acidic residues" evidence="1">
    <location>
        <begin position="1166"/>
        <end position="1175"/>
    </location>
</feature>
<dbReference type="InterPro" id="IPR011990">
    <property type="entry name" value="TPR-like_helical_dom_sf"/>
</dbReference>
<feature type="compositionally biased region" description="Polar residues" evidence="1">
    <location>
        <begin position="929"/>
        <end position="946"/>
    </location>
</feature>
<feature type="compositionally biased region" description="Polar residues" evidence="1">
    <location>
        <begin position="838"/>
        <end position="848"/>
    </location>
</feature>
<dbReference type="Pfam" id="PF15874">
    <property type="entry name" value="Il2rg"/>
    <property type="match status" value="1"/>
</dbReference>
<dbReference type="EMBL" id="NEDP02003883">
    <property type="protein sequence ID" value="OWF47468.1"/>
    <property type="molecule type" value="Genomic_DNA"/>
</dbReference>
<evidence type="ECO:0000313" key="3">
    <source>
        <dbReference type="EMBL" id="OWF47468.1"/>
    </source>
</evidence>
<gene>
    <name evidence="3" type="ORF">KP79_PYT07701</name>
</gene>
<feature type="compositionally biased region" description="Basic and acidic residues" evidence="1">
    <location>
        <begin position="916"/>
        <end position="928"/>
    </location>
</feature>
<accession>A0A210QFG1</accession>
<feature type="compositionally biased region" description="Basic residues" evidence="1">
    <location>
        <begin position="1230"/>
        <end position="1240"/>
    </location>
</feature>
<reference evidence="3 4" key="1">
    <citation type="journal article" date="2017" name="Nat. Ecol. Evol.">
        <title>Scallop genome provides insights into evolution of bilaterian karyotype and development.</title>
        <authorList>
            <person name="Wang S."/>
            <person name="Zhang J."/>
            <person name="Jiao W."/>
            <person name="Li J."/>
            <person name="Xun X."/>
            <person name="Sun Y."/>
            <person name="Guo X."/>
            <person name="Huan P."/>
            <person name="Dong B."/>
            <person name="Zhang L."/>
            <person name="Hu X."/>
            <person name="Sun X."/>
            <person name="Wang J."/>
            <person name="Zhao C."/>
            <person name="Wang Y."/>
            <person name="Wang D."/>
            <person name="Huang X."/>
            <person name="Wang R."/>
            <person name="Lv J."/>
            <person name="Li Y."/>
            <person name="Zhang Z."/>
            <person name="Liu B."/>
            <person name="Lu W."/>
            <person name="Hui Y."/>
            <person name="Liang J."/>
            <person name="Zhou Z."/>
            <person name="Hou R."/>
            <person name="Li X."/>
            <person name="Liu Y."/>
            <person name="Li H."/>
            <person name="Ning X."/>
            <person name="Lin Y."/>
            <person name="Zhao L."/>
            <person name="Xing Q."/>
            <person name="Dou J."/>
            <person name="Li Y."/>
            <person name="Mao J."/>
            <person name="Guo H."/>
            <person name="Dou H."/>
            <person name="Li T."/>
            <person name="Mu C."/>
            <person name="Jiang W."/>
            <person name="Fu Q."/>
            <person name="Fu X."/>
            <person name="Miao Y."/>
            <person name="Liu J."/>
            <person name="Yu Q."/>
            <person name="Li R."/>
            <person name="Liao H."/>
            <person name="Li X."/>
            <person name="Kong Y."/>
            <person name="Jiang Z."/>
            <person name="Chourrout D."/>
            <person name="Li R."/>
            <person name="Bao Z."/>
        </authorList>
    </citation>
    <scope>NUCLEOTIDE SEQUENCE [LARGE SCALE GENOMIC DNA]</scope>
    <source>
        <strain evidence="3 4">PY_sf001</strain>
    </source>
</reference>
<dbReference type="AlphaFoldDB" id="A0A210QFG1"/>
<dbReference type="PANTHER" id="PTHR33887:SF4">
    <property type="entry name" value="AB2-183"/>
    <property type="match status" value="1"/>
</dbReference>
<dbReference type="STRING" id="6573.A0A210QFG1"/>
<dbReference type="InterPro" id="IPR002182">
    <property type="entry name" value="NB-ARC"/>
</dbReference>
<feature type="compositionally biased region" description="Basic and acidic residues" evidence="1">
    <location>
        <begin position="1004"/>
        <end position="1020"/>
    </location>
</feature>
<feature type="compositionally biased region" description="Low complexity" evidence="1">
    <location>
        <begin position="902"/>
        <end position="913"/>
    </location>
</feature>
<comment type="caution">
    <text evidence="3">The sequence shown here is derived from an EMBL/GenBank/DDBJ whole genome shotgun (WGS) entry which is preliminary data.</text>
</comment>
<dbReference type="OrthoDB" id="6121661at2759"/>
<dbReference type="Gene3D" id="3.40.50.300">
    <property type="entry name" value="P-loop containing nucleotide triphosphate hydrolases"/>
    <property type="match status" value="1"/>
</dbReference>
<keyword evidence="4" id="KW-1185">Reference proteome</keyword>
<dbReference type="GO" id="GO:0043531">
    <property type="term" value="F:ADP binding"/>
    <property type="evidence" value="ECO:0007669"/>
    <property type="project" value="InterPro"/>
</dbReference>